<name>A0A843U7D1_COLES</name>
<dbReference type="Proteomes" id="UP000652761">
    <property type="component" value="Unassembled WGS sequence"/>
</dbReference>
<keyword evidence="2" id="KW-1133">Transmembrane helix</keyword>
<organism evidence="3 4">
    <name type="scientific">Colocasia esculenta</name>
    <name type="common">Wild taro</name>
    <name type="synonym">Arum esculentum</name>
    <dbReference type="NCBI Taxonomy" id="4460"/>
    <lineage>
        <taxon>Eukaryota</taxon>
        <taxon>Viridiplantae</taxon>
        <taxon>Streptophyta</taxon>
        <taxon>Embryophyta</taxon>
        <taxon>Tracheophyta</taxon>
        <taxon>Spermatophyta</taxon>
        <taxon>Magnoliopsida</taxon>
        <taxon>Liliopsida</taxon>
        <taxon>Araceae</taxon>
        <taxon>Aroideae</taxon>
        <taxon>Colocasieae</taxon>
        <taxon>Colocasia</taxon>
    </lineage>
</organism>
<accession>A0A843U7D1</accession>
<keyword evidence="2" id="KW-0472">Membrane</keyword>
<feature type="region of interest" description="Disordered" evidence="1">
    <location>
        <begin position="141"/>
        <end position="201"/>
    </location>
</feature>
<evidence type="ECO:0000313" key="4">
    <source>
        <dbReference type="Proteomes" id="UP000652761"/>
    </source>
</evidence>
<gene>
    <name evidence="3" type="ORF">Taro_010092</name>
</gene>
<keyword evidence="2" id="KW-0812">Transmembrane</keyword>
<reference evidence="3" key="1">
    <citation type="submission" date="2017-07" db="EMBL/GenBank/DDBJ databases">
        <title>Taro Niue Genome Assembly and Annotation.</title>
        <authorList>
            <person name="Atibalentja N."/>
            <person name="Keating K."/>
            <person name="Fields C.J."/>
        </authorList>
    </citation>
    <scope>NUCLEOTIDE SEQUENCE</scope>
    <source>
        <strain evidence="3">Niue_2</strain>
        <tissue evidence="3">Leaf</tissue>
    </source>
</reference>
<evidence type="ECO:0000313" key="3">
    <source>
        <dbReference type="EMBL" id="MQL77654.1"/>
    </source>
</evidence>
<keyword evidence="4" id="KW-1185">Reference proteome</keyword>
<evidence type="ECO:0000256" key="2">
    <source>
        <dbReference type="SAM" id="Phobius"/>
    </source>
</evidence>
<comment type="caution">
    <text evidence="3">The sequence shown here is derived from an EMBL/GenBank/DDBJ whole genome shotgun (WGS) entry which is preliminary data.</text>
</comment>
<feature type="transmembrane region" description="Helical" evidence="2">
    <location>
        <begin position="79"/>
        <end position="97"/>
    </location>
</feature>
<feature type="compositionally biased region" description="Gly residues" evidence="1">
    <location>
        <begin position="141"/>
        <end position="158"/>
    </location>
</feature>
<protein>
    <submittedName>
        <fullName evidence="3">Uncharacterized protein</fullName>
    </submittedName>
</protein>
<sequence length="223" mass="22619">MSPKLLCGPSPIGNLRLPTSRSHVLRKTASLPSWGKTVASCVVPSRHFTFRAPHHLYSRRRHVVVAAAAMADRRAGPLFLFYVLALVLPSCFIAVAAGDAEVAAAASIDISMLSPQNQVMAISTRKGLVMHLSVSGRGRGGGFSGARGGGGSSKGGSPRGSAGASRGKTKGGASRMPFGKGTTVAGAGGGSRDEKHSGGSQSWNNYLVVSAAATVVGIAAIVA</sequence>
<proteinExistence type="predicted"/>
<dbReference type="EMBL" id="NMUH01000360">
    <property type="protein sequence ID" value="MQL77654.1"/>
    <property type="molecule type" value="Genomic_DNA"/>
</dbReference>
<dbReference type="AlphaFoldDB" id="A0A843U7D1"/>
<evidence type="ECO:0000256" key="1">
    <source>
        <dbReference type="SAM" id="MobiDB-lite"/>
    </source>
</evidence>